<dbReference type="RefSeq" id="WP_302042591.1">
    <property type="nucleotide sequence ID" value="NZ_JAUKPO010000094.1"/>
</dbReference>
<evidence type="ECO:0000313" key="2">
    <source>
        <dbReference type="Proteomes" id="UP001168528"/>
    </source>
</evidence>
<gene>
    <name evidence="1" type="ORF">Q0590_36305</name>
</gene>
<dbReference type="Proteomes" id="UP001168528">
    <property type="component" value="Unassembled WGS sequence"/>
</dbReference>
<sequence>MASPASISAANAYFKQLGLVYTEKESVHAPQILKKASKFQGYQLLKKYAVAIARIALFLSKSFIDDLPAKDRSPAMQTK</sequence>
<protein>
    <submittedName>
        <fullName evidence="1">Uncharacterized protein</fullName>
    </submittedName>
</protein>
<keyword evidence="2" id="KW-1185">Reference proteome</keyword>
<accession>A0ABT8RJX4</accession>
<dbReference type="EMBL" id="JAUKPO010000094">
    <property type="protein sequence ID" value="MDO1451794.1"/>
    <property type="molecule type" value="Genomic_DNA"/>
</dbReference>
<comment type="caution">
    <text evidence="1">The sequence shown here is derived from an EMBL/GenBank/DDBJ whole genome shotgun (WGS) entry which is preliminary data.</text>
</comment>
<reference evidence="1" key="1">
    <citation type="submission" date="2023-07" db="EMBL/GenBank/DDBJ databases">
        <title>The genome sequence of Rhodocytophaga aerolata KACC 12507.</title>
        <authorList>
            <person name="Zhang X."/>
        </authorList>
    </citation>
    <scope>NUCLEOTIDE SEQUENCE</scope>
    <source>
        <strain evidence="1">KACC 12507</strain>
    </source>
</reference>
<evidence type="ECO:0000313" key="1">
    <source>
        <dbReference type="EMBL" id="MDO1451794.1"/>
    </source>
</evidence>
<name>A0ABT8RJX4_9BACT</name>
<proteinExistence type="predicted"/>
<organism evidence="1 2">
    <name type="scientific">Rhodocytophaga aerolata</name>
    <dbReference type="NCBI Taxonomy" id="455078"/>
    <lineage>
        <taxon>Bacteria</taxon>
        <taxon>Pseudomonadati</taxon>
        <taxon>Bacteroidota</taxon>
        <taxon>Cytophagia</taxon>
        <taxon>Cytophagales</taxon>
        <taxon>Rhodocytophagaceae</taxon>
        <taxon>Rhodocytophaga</taxon>
    </lineage>
</organism>